<evidence type="ECO:0000313" key="1">
    <source>
        <dbReference type="EMBL" id="EID74610.1"/>
    </source>
</evidence>
<reference evidence="1 2" key="1">
    <citation type="journal article" date="2012" name="J. Bacteriol.">
        <title>Genome Sequence of the Halotolerant Bacterium Imtechella halotolerans K1T.</title>
        <authorList>
            <person name="Kumar S."/>
            <person name="Vikram S."/>
            <person name="Subramanian S."/>
            <person name="Raghava G.P."/>
            <person name="Pinnaka A.K."/>
        </authorList>
    </citation>
    <scope>NUCLEOTIDE SEQUENCE [LARGE SCALE GENOMIC DNA]</scope>
    <source>
        <strain evidence="1 2">K1</strain>
    </source>
</reference>
<organism evidence="1 2">
    <name type="scientific">Imtechella halotolerans K1</name>
    <dbReference type="NCBI Taxonomy" id="946077"/>
    <lineage>
        <taxon>Bacteria</taxon>
        <taxon>Pseudomonadati</taxon>
        <taxon>Bacteroidota</taxon>
        <taxon>Flavobacteriia</taxon>
        <taxon>Flavobacteriales</taxon>
        <taxon>Flavobacteriaceae</taxon>
        <taxon>Imtechella</taxon>
    </lineage>
</organism>
<dbReference type="eggNOG" id="COG3071">
    <property type="taxonomic scope" value="Bacteria"/>
</dbReference>
<dbReference type="EMBL" id="AJJU01000010">
    <property type="protein sequence ID" value="EID74610.1"/>
    <property type="molecule type" value="Genomic_DNA"/>
</dbReference>
<dbReference type="PATRIC" id="fig|946077.3.peg.1776"/>
<dbReference type="Proteomes" id="UP000005938">
    <property type="component" value="Unassembled WGS sequence"/>
</dbReference>
<dbReference type="InterPro" id="IPR011990">
    <property type="entry name" value="TPR-like_helical_dom_sf"/>
</dbReference>
<sequence length="228" mass="26270">MVFPKSILLTLFFLATLFNDFELGVHLFNNQKWDAAKMKFQNHLKKYPNDLKTIEYLGDIAGHQKNWDVAIDYYGRLKASVPNNADYHYKYGGVLGMKAKITSKWKALGMIGEVEDAFLKAAQLDEGHIDCRWALVQLYMELPGIVGGSERKARLYAQELMNLSKIDGLLAFGLIEVYQKRYKKAEEYYVKAHLTGNSKTTFQKLYQLYQQHLKEPEKAAQLKAAFEK</sequence>
<evidence type="ECO:0008006" key="3">
    <source>
        <dbReference type="Google" id="ProtNLM"/>
    </source>
</evidence>
<protein>
    <recommendedName>
        <fullName evidence="3">Tetratricopeptide repeat protein</fullName>
    </recommendedName>
</protein>
<dbReference type="SUPFAM" id="SSF81901">
    <property type="entry name" value="HCP-like"/>
    <property type="match status" value="1"/>
</dbReference>
<keyword evidence="2" id="KW-1185">Reference proteome</keyword>
<comment type="caution">
    <text evidence="1">The sequence shown here is derived from an EMBL/GenBank/DDBJ whole genome shotgun (WGS) entry which is preliminary data.</text>
</comment>
<evidence type="ECO:0000313" key="2">
    <source>
        <dbReference type="Proteomes" id="UP000005938"/>
    </source>
</evidence>
<dbReference type="Gene3D" id="1.25.40.10">
    <property type="entry name" value="Tetratricopeptide repeat domain"/>
    <property type="match status" value="2"/>
</dbReference>
<gene>
    <name evidence="1" type="ORF">W5A_08767</name>
</gene>
<dbReference type="RefSeq" id="WP_008239603.1">
    <property type="nucleotide sequence ID" value="NZ_AJJU01000010.1"/>
</dbReference>
<dbReference type="AlphaFoldDB" id="I0WDZ4"/>
<proteinExistence type="predicted"/>
<dbReference type="STRING" id="946077.W5A_08767"/>
<dbReference type="SUPFAM" id="SSF48452">
    <property type="entry name" value="TPR-like"/>
    <property type="match status" value="1"/>
</dbReference>
<accession>I0WDZ4</accession>
<name>I0WDZ4_9FLAO</name>